<dbReference type="PANTHER" id="PTHR10183">
    <property type="entry name" value="CALPAIN"/>
    <property type="match status" value="1"/>
</dbReference>
<name>A0AAV4IKF6_9GAST</name>
<dbReference type="InterPro" id="IPR022684">
    <property type="entry name" value="Calpain_cysteine_protease"/>
</dbReference>
<dbReference type="GO" id="GO:0004198">
    <property type="term" value="F:calcium-dependent cysteine-type endopeptidase activity"/>
    <property type="evidence" value="ECO:0007669"/>
    <property type="project" value="InterPro"/>
</dbReference>
<evidence type="ECO:0000256" key="1">
    <source>
        <dbReference type="ARBA" id="ARBA00007623"/>
    </source>
</evidence>
<evidence type="ECO:0000313" key="4">
    <source>
        <dbReference type="Proteomes" id="UP000762676"/>
    </source>
</evidence>
<evidence type="ECO:0000313" key="3">
    <source>
        <dbReference type="EMBL" id="GFS10500.1"/>
    </source>
</evidence>
<dbReference type="InterPro" id="IPR036213">
    <property type="entry name" value="Calpain_III_sf"/>
</dbReference>
<proteinExistence type="inferred from homology"/>
<dbReference type="Proteomes" id="UP000762676">
    <property type="component" value="Unassembled WGS sequence"/>
</dbReference>
<dbReference type="InterPro" id="IPR022682">
    <property type="entry name" value="Calpain_domain_III"/>
</dbReference>
<dbReference type="InterPro" id="IPR022683">
    <property type="entry name" value="Calpain_III"/>
</dbReference>
<dbReference type="GO" id="GO:0005737">
    <property type="term" value="C:cytoplasm"/>
    <property type="evidence" value="ECO:0007669"/>
    <property type="project" value="TreeGrafter"/>
</dbReference>
<dbReference type="Pfam" id="PF01067">
    <property type="entry name" value="Calpain_III"/>
    <property type="match status" value="1"/>
</dbReference>
<comment type="caution">
    <text evidence="3">The sequence shown here is derived from an EMBL/GenBank/DDBJ whole genome shotgun (WGS) entry which is preliminary data.</text>
</comment>
<protein>
    <submittedName>
        <fullName evidence="3">Calpain-A-like</fullName>
    </submittedName>
</protein>
<accession>A0AAV4IKF6</accession>
<gene>
    <name evidence="3" type="ORF">ElyMa_001325000</name>
</gene>
<reference evidence="3 4" key="1">
    <citation type="journal article" date="2021" name="Elife">
        <title>Chloroplast acquisition without the gene transfer in kleptoplastic sea slugs, Plakobranchus ocellatus.</title>
        <authorList>
            <person name="Maeda T."/>
            <person name="Takahashi S."/>
            <person name="Yoshida T."/>
            <person name="Shimamura S."/>
            <person name="Takaki Y."/>
            <person name="Nagai Y."/>
            <person name="Toyoda A."/>
            <person name="Suzuki Y."/>
            <person name="Arimoto A."/>
            <person name="Ishii H."/>
            <person name="Satoh N."/>
            <person name="Nishiyama T."/>
            <person name="Hasebe M."/>
            <person name="Maruyama T."/>
            <person name="Minagawa J."/>
            <person name="Obokata J."/>
            <person name="Shigenobu S."/>
        </authorList>
    </citation>
    <scope>NUCLEOTIDE SEQUENCE [LARGE SCALE GENOMIC DNA]</scope>
</reference>
<dbReference type="PANTHER" id="PTHR10183:SF433">
    <property type="entry name" value="CALPAIN-A-RELATED"/>
    <property type="match status" value="1"/>
</dbReference>
<keyword evidence="4" id="KW-1185">Reference proteome</keyword>
<dbReference type="GO" id="GO:0006508">
    <property type="term" value="P:proteolysis"/>
    <property type="evidence" value="ECO:0007669"/>
    <property type="project" value="InterPro"/>
</dbReference>
<comment type="similarity">
    <text evidence="1">Belongs to the peptidase C2 family.</text>
</comment>
<sequence>MLNYTFQLEDPNCGPLDLNYFKYHASVAKSPTFINMREVCGRHKLEPGTYAIIPSTFEPHYEGEFLMRIFTEKPNVSGHKISVLPVPLSSKFAQSFLTCHKSSAYPKLLAKDEFSTLHILWLFKPKFKF</sequence>
<evidence type="ECO:0000259" key="2">
    <source>
        <dbReference type="SMART" id="SM00720"/>
    </source>
</evidence>
<feature type="domain" description="Peptidase C2 calpain" evidence="2">
    <location>
        <begin position="3"/>
        <end position="78"/>
    </location>
</feature>
<dbReference type="SUPFAM" id="SSF49758">
    <property type="entry name" value="Calpain large subunit, middle domain (domain III)"/>
    <property type="match status" value="1"/>
</dbReference>
<dbReference type="EMBL" id="BMAT01002624">
    <property type="protein sequence ID" value="GFS10500.1"/>
    <property type="molecule type" value="Genomic_DNA"/>
</dbReference>
<organism evidence="3 4">
    <name type="scientific">Elysia marginata</name>
    <dbReference type="NCBI Taxonomy" id="1093978"/>
    <lineage>
        <taxon>Eukaryota</taxon>
        <taxon>Metazoa</taxon>
        <taxon>Spiralia</taxon>
        <taxon>Lophotrochozoa</taxon>
        <taxon>Mollusca</taxon>
        <taxon>Gastropoda</taxon>
        <taxon>Heterobranchia</taxon>
        <taxon>Euthyneura</taxon>
        <taxon>Panpulmonata</taxon>
        <taxon>Sacoglossa</taxon>
        <taxon>Placobranchoidea</taxon>
        <taxon>Plakobranchidae</taxon>
        <taxon>Elysia</taxon>
    </lineage>
</organism>
<dbReference type="AlphaFoldDB" id="A0AAV4IKF6"/>
<dbReference type="SMART" id="SM00720">
    <property type="entry name" value="calpain_III"/>
    <property type="match status" value="1"/>
</dbReference>
<dbReference type="Gene3D" id="2.60.120.380">
    <property type="match status" value="1"/>
</dbReference>